<dbReference type="EMBL" id="VZDO01000002">
    <property type="protein sequence ID" value="KAB0681779.1"/>
    <property type="molecule type" value="Genomic_DNA"/>
</dbReference>
<dbReference type="NCBIfam" id="NF001377">
    <property type="entry name" value="PRK00278.2-4"/>
    <property type="match status" value="1"/>
</dbReference>
<dbReference type="GO" id="GO:0000162">
    <property type="term" value="P:L-tryptophan biosynthetic process"/>
    <property type="evidence" value="ECO:0007669"/>
    <property type="project" value="UniProtKB-UniRule"/>
</dbReference>
<dbReference type="PANTHER" id="PTHR22854">
    <property type="entry name" value="TRYPTOPHAN BIOSYNTHESIS PROTEIN"/>
    <property type="match status" value="1"/>
</dbReference>
<accession>A0A7V7PRW3</accession>
<comment type="caution">
    <text evidence="12">The sequence shown here is derived from an EMBL/GenBank/DDBJ whole genome shotgun (WGS) entry which is preliminary data.</text>
</comment>
<evidence type="ECO:0000256" key="2">
    <source>
        <dbReference type="ARBA" id="ARBA00004696"/>
    </source>
</evidence>
<keyword evidence="5 10" id="KW-0028">Amino-acid biosynthesis</keyword>
<dbReference type="HAMAP" id="MF_00134_B">
    <property type="entry name" value="IGPS_B"/>
    <property type="match status" value="1"/>
</dbReference>
<keyword evidence="13" id="KW-1185">Reference proteome</keyword>
<dbReference type="CDD" id="cd00331">
    <property type="entry name" value="IGPS"/>
    <property type="match status" value="1"/>
</dbReference>
<comment type="catalytic activity">
    <reaction evidence="1 10">
        <text>1-(2-carboxyphenylamino)-1-deoxy-D-ribulose 5-phosphate + H(+) = (1S,2R)-1-C-(indol-3-yl)glycerol 3-phosphate + CO2 + H2O</text>
        <dbReference type="Rhea" id="RHEA:23476"/>
        <dbReference type="ChEBI" id="CHEBI:15377"/>
        <dbReference type="ChEBI" id="CHEBI:15378"/>
        <dbReference type="ChEBI" id="CHEBI:16526"/>
        <dbReference type="ChEBI" id="CHEBI:58613"/>
        <dbReference type="ChEBI" id="CHEBI:58866"/>
        <dbReference type="EC" id="4.1.1.48"/>
    </reaction>
</comment>
<evidence type="ECO:0000256" key="6">
    <source>
        <dbReference type="ARBA" id="ARBA00022793"/>
    </source>
</evidence>
<dbReference type="NCBIfam" id="NF001370">
    <property type="entry name" value="PRK00278.1-2"/>
    <property type="match status" value="1"/>
</dbReference>
<dbReference type="InterPro" id="IPR013785">
    <property type="entry name" value="Aldolase_TIM"/>
</dbReference>
<evidence type="ECO:0000313" key="12">
    <source>
        <dbReference type="EMBL" id="KAB0681779.1"/>
    </source>
</evidence>
<dbReference type="PROSITE" id="PS00614">
    <property type="entry name" value="IGPS"/>
    <property type="match status" value="1"/>
</dbReference>
<gene>
    <name evidence="10 12" type="primary">trpC</name>
    <name evidence="12" type="ORF">F6X38_02850</name>
</gene>
<sequence length="271" mass="28925">MTDILRKIEAYKRDEIANAKRERSLAEVEAAARDVSLPRGFAKAIGAKHAAGQYALIAEIKKASPSKGLIRADFDPPSLAQAYERGGAACLSILTDKPSFQGDPAFLAAGRDATALPALRKDFMFDTYQVAEARAWGADAILIIMAAVDDALAADLEAAALAYGMDVLIEVHDEAETERALRLRSPLLGINNRNLRTFETDLATSSRLAKLAPPDRILVGESGIFTATDCDLLARDGIRTYLVGESLMRQADVEAATRALLALPAAAEAAA</sequence>
<dbReference type="InterPro" id="IPR001468">
    <property type="entry name" value="Indole-3-GlycerolPSynthase_CS"/>
</dbReference>
<protein>
    <recommendedName>
        <fullName evidence="4 10">Indole-3-glycerol phosphate synthase</fullName>
        <shortName evidence="10">IGPS</shortName>
        <ecNumber evidence="3 10">4.1.1.48</ecNumber>
    </recommendedName>
</protein>
<dbReference type="PANTHER" id="PTHR22854:SF2">
    <property type="entry name" value="INDOLE-3-GLYCEROL-PHOSPHATE SYNTHASE"/>
    <property type="match status" value="1"/>
</dbReference>
<dbReference type="InterPro" id="IPR045186">
    <property type="entry name" value="Indole-3-glycerol_P_synth"/>
</dbReference>
<dbReference type="NCBIfam" id="NF001373">
    <property type="entry name" value="PRK00278.1-6"/>
    <property type="match status" value="1"/>
</dbReference>
<reference evidence="12 13" key="1">
    <citation type="submission" date="2019-09" db="EMBL/GenBank/DDBJ databases">
        <title>YIM 132180 draft genome.</title>
        <authorList>
            <person name="Zhang K."/>
        </authorList>
    </citation>
    <scope>NUCLEOTIDE SEQUENCE [LARGE SCALE GENOMIC DNA]</scope>
    <source>
        <strain evidence="12 13">YIM 132180</strain>
    </source>
</reference>
<evidence type="ECO:0000256" key="7">
    <source>
        <dbReference type="ARBA" id="ARBA00022822"/>
    </source>
</evidence>
<dbReference type="InterPro" id="IPR013798">
    <property type="entry name" value="Indole-3-glycerol_P_synth_dom"/>
</dbReference>
<dbReference type="UniPathway" id="UPA00035">
    <property type="reaction ID" value="UER00043"/>
</dbReference>
<comment type="pathway">
    <text evidence="2 10">Amino-acid biosynthesis; L-tryptophan biosynthesis; L-tryptophan from chorismate: step 4/5.</text>
</comment>
<keyword evidence="9 10" id="KW-0456">Lyase</keyword>
<evidence type="ECO:0000256" key="1">
    <source>
        <dbReference type="ARBA" id="ARBA00001633"/>
    </source>
</evidence>
<evidence type="ECO:0000256" key="4">
    <source>
        <dbReference type="ARBA" id="ARBA00018080"/>
    </source>
</evidence>
<evidence type="ECO:0000256" key="5">
    <source>
        <dbReference type="ARBA" id="ARBA00022605"/>
    </source>
</evidence>
<dbReference type="GO" id="GO:0004425">
    <property type="term" value="F:indole-3-glycerol-phosphate synthase activity"/>
    <property type="evidence" value="ECO:0007669"/>
    <property type="project" value="UniProtKB-UniRule"/>
</dbReference>
<dbReference type="Pfam" id="PF00218">
    <property type="entry name" value="IGPS"/>
    <property type="match status" value="1"/>
</dbReference>
<dbReference type="EC" id="4.1.1.48" evidence="3 10"/>
<comment type="similarity">
    <text evidence="10">Belongs to the TrpC family.</text>
</comment>
<evidence type="ECO:0000256" key="9">
    <source>
        <dbReference type="ARBA" id="ARBA00023239"/>
    </source>
</evidence>
<dbReference type="Gene3D" id="3.20.20.70">
    <property type="entry name" value="Aldolase class I"/>
    <property type="match status" value="1"/>
</dbReference>
<dbReference type="FunFam" id="3.20.20.70:FF:000024">
    <property type="entry name" value="Indole-3-glycerol phosphate synthase"/>
    <property type="match status" value="1"/>
</dbReference>
<proteinExistence type="inferred from homology"/>
<dbReference type="GO" id="GO:0004640">
    <property type="term" value="F:phosphoribosylanthranilate isomerase activity"/>
    <property type="evidence" value="ECO:0007669"/>
    <property type="project" value="TreeGrafter"/>
</dbReference>
<keyword evidence="6 10" id="KW-0210">Decarboxylase</keyword>
<feature type="domain" description="Indole-3-glycerol phosphate synthase" evidence="11">
    <location>
        <begin position="5"/>
        <end position="260"/>
    </location>
</feature>
<dbReference type="Proteomes" id="UP000432089">
    <property type="component" value="Unassembled WGS sequence"/>
</dbReference>
<dbReference type="AlphaFoldDB" id="A0A7V7PRW3"/>
<organism evidence="12 13">
    <name type="scientific">Plantimonas leprariae</name>
    <dbReference type="NCBI Taxonomy" id="2615207"/>
    <lineage>
        <taxon>Bacteria</taxon>
        <taxon>Pseudomonadati</taxon>
        <taxon>Pseudomonadota</taxon>
        <taxon>Alphaproteobacteria</taxon>
        <taxon>Hyphomicrobiales</taxon>
        <taxon>Aurantimonadaceae</taxon>
        <taxon>Plantimonas</taxon>
    </lineage>
</organism>
<evidence type="ECO:0000259" key="11">
    <source>
        <dbReference type="Pfam" id="PF00218"/>
    </source>
</evidence>
<evidence type="ECO:0000256" key="8">
    <source>
        <dbReference type="ARBA" id="ARBA00023141"/>
    </source>
</evidence>
<dbReference type="SUPFAM" id="SSF51366">
    <property type="entry name" value="Ribulose-phoshate binding barrel"/>
    <property type="match status" value="1"/>
</dbReference>
<dbReference type="InterPro" id="IPR011060">
    <property type="entry name" value="RibuloseP-bd_barrel"/>
</dbReference>
<evidence type="ECO:0000256" key="10">
    <source>
        <dbReference type="HAMAP-Rule" id="MF_00134"/>
    </source>
</evidence>
<keyword evidence="7 10" id="KW-0822">Tryptophan biosynthesis</keyword>
<name>A0A7V7PRW3_9HYPH</name>
<dbReference type="RefSeq" id="WP_150968039.1">
    <property type="nucleotide sequence ID" value="NZ_VZDO01000002.1"/>
</dbReference>
<keyword evidence="8 10" id="KW-0057">Aromatic amino acid biosynthesis</keyword>
<evidence type="ECO:0000313" key="13">
    <source>
        <dbReference type="Proteomes" id="UP000432089"/>
    </source>
</evidence>
<evidence type="ECO:0000256" key="3">
    <source>
        <dbReference type="ARBA" id="ARBA00012362"/>
    </source>
</evidence>